<dbReference type="InterPro" id="IPR029787">
    <property type="entry name" value="Nucleotide_cyclase"/>
</dbReference>
<dbReference type="PANTHER" id="PTHR44757">
    <property type="entry name" value="DIGUANYLATE CYCLASE DGCP"/>
    <property type="match status" value="1"/>
</dbReference>
<feature type="domain" description="EAL" evidence="2">
    <location>
        <begin position="670"/>
        <end position="920"/>
    </location>
</feature>
<keyword evidence="1" id="KW-0472">Membrane</keyword>
<accession>A0A3S0T5U8</accession>
<dbReference type="SUPFAM" id="SSF141868">
    <property type="entry name" value="EAL domain-like"/>
    <property type="match status" value="1"/>
</dbReference>
<dbReference type="EMBL" id="RJTH01000003">
    <property type="protein sequence ID" value="RUM25101.1"/>
    <property type="molecule type" value="Genomic_DNA"/>
</dbReference>
<dbReference type="SUPFAM" id="SSF55073">
    <property type="entry name" value="Nucleotide cyclase"/>
    <property type="match status" value="1"/>
</dbReference>
<evidence type="ECO:0000313" key="4">
    <source>
        <dbReference type="EMBL" id="RUM25101.1"/>
    </source>
</evidence>
<feature type="transmembrane region" description="Helical" evidence="1">
    <location>
        <begin position="20"/>
        <end position="42"/>
    </location>
</feature>
<dbReference type="SMART" id="SM01080">
    <property type="entry name" value="CHASE2"/>
    <property type="match status" value="1"/>
</dbReference>
<dbReference type="PANTHER" id="PTHR44757:SF2">
    <property type="entry name" value="BIOFILM ARCHITECTURE MAINTENANCE PROTEIN MBAA"/>
    <property type="match status" value="1"/>
</dbReference>
<evidence type="ECO:0000259" key="3">
    <source>
        <dbReference type="PROSITE" id="PS50887"/>
    </source>
</evidence>
<dbReference type="Pfam" id="PF00990">
    <property type="entry name" value="GGDEF"/>
    <property type="match status" value="1"/>
</dbReference>
<dbReference type="InterPro" id="IPR001633">
    <property type="entry name" value="EAL_dom"/>
</dbReference>
<dbReference type="InterPro" id="IPR043128">
    <property type="entry name" value="Rev_trsase/Diguanyl_cyclase"/>
</dbReference>
<dbReference type="Pfam" id="PF00563">
    <property type="entry name" value="EAL"/>
    <property type="match status" value="1"/>
</dbReference>
<dbReference type="AlphaFoldDB" id="A0A3S0T5U8"/>
<feature type="transmembrane region" description="Helical" evidence="1">
    <location>
        <begin position="291"/>
        <end position="322"/>
    </location>
</feature>
<dbReference type="PROSITE" id="PS50883">
    <property type="entry name" value="EAL"/>
    <property type="match status" value="1"/>
</dbReference>
<dbReference type="InterPro" id="IPR052155">
    <property type="entry name" value="Biofilm_reg_signaling"/>
</dbReference>
<dbReference type="PROSITE" id="PS50887">
    <property type="entry name" value="GGDEF"/>
    <property type="match status" value="1"/>
</dbReference>
<dbReference type="InterPro" id="IPR035919">
    <property type="entry name" value="EAL_sf"/>
</dbReference>
<name>A0A3S0T5U8_9HYPH</name>
<keyword evidence="1" id="KW-0812">Transmembrane</keyword>
<organism evidence="4 5">
    <name type="scientific">Rhizobium vallis</name>
    <dbReference type="NCBI Taxonomy" id="634290"/>
    <lineage>
        <taxon>Bacteria</taxon>
        <taxon>Pseudomonadati</taxon>
        <taxon>Pseudomonadota</taxon>
        <taxon>Alphaproteobacteria</taxon>
        <taxon>Hyphomicrobiales</taxon>
        <taxon>Rhizobiaceae</taxon>
        <taxon>Rhizobium/Agrobacterium group</taxon>
        <taxon>Rhizobium</taxon>
    </lineage>
</organism>
<dbReference type="InterPro" id="IPR007890">
    <property type="entry name" value="CHASE2"/>
</dbReference>
<dbReference type="SMART" id="SM00267">
    <property type="entry name" value="GGDEF"/>
    <property type="match status" value="1"/>
</dbReference>
<evidence type="ECO:0000259" key="2">
    <source>
        <dbReference type="PROSITE" id="PS50883"/>
    </source>
</evidence>
<comment type="caution">
    <text evidence="4">The sequence shown here is derived from an EMBL/GenBank/DDBJ whole genome shotgun (WGS) entry which is preliminary data.</text>
</comment>
<keyword evidence="5" id="KW-1185">Reference proteome</keyword>
<dbReference type="Gene3D" id="3.30.70.270">
    <property type="match status" value="1"/>
</dbReference>
<keyword evidence="1" id="KW-1133">Transmembrane helix</keyword>
<dbReference type="CDD" id="cd01949">
    <property type="entry name" value="GGDEF"/>
    <property type="match status" value="1"/>
</dbReference>
<dbReference type="SMART" id="SM00052">
    <property type="entry name" value="EAL"/>
    <property type="match status" value="1"/>
</dbReference>
<feature type="transmembrane region" description="Helical" evidence="1">
    <location>
        <begin position="334"/>
        <end position="354"/>
    </location>
</feature>
<dbReference type="Gene3D" id="3.20.20.450">
    <property type="entry name" value="EAL domain"/>
    <property type="match status" value="1"/>
</dbReference>
<proteinExistence type="predicted"/>
<dbReference type="Proteomes" id="UP000278823">
    <property type="component" value="Unassembled WGS sequence"/>
</dbReference>
<gene>
    <name evidence="4" type="ORF">EFQ99_09950</name>
</gene>
<evidence type="ECO:0000256" key="1">
    <source>
        <dbReference type="SAM" id="Phobius"/>
    </source>
</evidence>
<feature type="domain" description="GGDEF" evidence="3">
    <location>
        <begin position="532"/>
        <end position="661"/>
    </location>
</feature>
<protein>
    <submittedName>
        <fullName evidence="4">EAL domain-containing protein</fullName>
    </submittedName>
</protein>
<evidence type="ECO:0000313" key="5">
    <source>
        <dbReference type="Proteomes" id="UP000278823"/>
    </source>
</evidence>
<dbReference type="OrthoDB" id="9814202at2"/>
<sequence length="926" mass="99750">MKGMAKAAGDHLSGSISTIAVRILLIAAMLALPLTGAGTGFIQGLNNSLFAKRFEWAPRKATGNIVFVAIDKRSLDSVGTWPWPRSTYATLIDKLTASGAKDIFLDVDFSAFSSKQEDDRLAAALERFGGGVLLPVFRQQETASSAETAVTRPIPQFLRNAWPAFANVAMDADGIVRRLDLGSQFDGNPTQSAAAALGRVDRSAGSLLVDYSIRPDTVPTFSLSQVLDGTVPADAIKDRSVVVGASAAELKDIFAVPVYGAIAGPLIHVLAAETLLQNRFLRTLDQAPLELLFAGMLIIGVVCGRSAGLITVAATGLTIIIVGEVGAFLLQWRYGLLIGTAVPWAMLMLAWMLALNERVNLGRMLVAIANTEVRNTRRLMRRIIADSSDGVIAFDSDLKIVEASESARTILRADVGASLLGGAHPAVIDVVRRLASEYDAQPSKIHTGLVDFSDNRGSRAVHYEASVTISPVEQTNAHATAARSRFAGCLIIRDITARHEYEERLKRLSELDELTGLLNRREFASRLTALHGKVFVCVLDIERFSSLCATLGRDVGDELLKAVAARLRYAFAGDLVARLDGGHFGIATSAIDERPIERFANSLLALFDEPVPIRGAAVPISVRLGIARSGEADPGALPNAAESALDAARATPGLRWSSFDPSTAVRQARSRRLEQDMHDALQNLQFFLLFQPQIELANGQLVGAEALIRWNHPEFGLISPAEFIPIAESSGLICDIGRWTLFEACTEAAAWPAELSVAVNVSALQFERSDIEADVREALFSSGLPSSRLCLELTESTFLDQGGPSIAKIGALRETGVVIALDDFGTGYSSMSYLADLPLDKLKIDQSFVRRMNGNPNAFEIVRAIISLAHGLHLQVVAEGIENEPEAEALHRLGCEMGQGYLFGRPDDPARMLSKWSVEELLAAEV</sequence>
<dbReference type="CDD" id="cd01948">
    <property type="entry name" value="EAL"/>
    <property type="match status" value="1"/>
</dbReference>
<dbReference type="Gene3D" id="3.30.450.20">
    <property type="entry name" value="PAS domain"/>
    <property type="match status" value="1"/>
</dbReference>
<dbReference type="InterPro" id="IPR000160">
    <property type="entry name" value="GGDEF_dom"/>
</dbReference>
<reference evidence="5" key="1">
    <citation type="submission" date="2018-11" db="EMBL/GenBank/DDBJ databases">
        <title>Rhizobium chutanense sp. nov., isolated from root nodules of Phaseolus vulgaris in China.</title>
        <authorList>
            <person name="Huo Y."/>
        </authorList>
    </citation>
    <scope>NUCLEOTIDE SEQUENCE [LARGE SCALE GENOMIC DNA]</scope>
    <source>
        <strain evidence="5">CCBAU 65647</strain>
    </source>
</reference>
<dbReference type="Pfam" id="PF05226">
    <property type="entry name" value="CHASE2"/>
    <property type="match status" value="1"/>
</dbReference>